<dbReference type="InterPro" id="IPR036259">
    <property type="entry name" value="MFS_trans_sf"/>
</dbReference>
<dbReference type="InterPro" id="IPR020846">
    <property type="entry name" value="MFS_dom"/>
</dbReference>
<comment type="subcellular location">
    <subcellularLocation>
        <location evidence="1">Cell membrane</location>
        <topology evidence="1">Multi-pass membrane protein</topology>
    </subcellularLocation>
</comment>
<feature type="transmembrane region" description="Helical" evidence="6">
    <location>
        <begin position="104"/>
        <end position="122"/>
    </location>
</feature>
<dbReference type="PROSITE" id="PS50850">
    <property type="entry name" value="MFS"/>
    <property type="match status" value="1"/>
</dbReference>
<feature type="transmembrane region" description="Helical" evidence="6">
    <location>
        <begin position="340"/>
        <end position="360"/>
    </location>
</feature>
<dbReference type="KEGG" id="het:BBW65_00710"/>
<evidence type="ECO:0000259" key="7">
    <source>
        <dbReference type="PROSITE" id="PS50850"/>
    </source>
</evidence>
<evidence type="ECO:0000256" key="2">
    <source>
        <dbReference type="ARBA" id="ARBA00022475"/>
    </source>
</evidence>
<feature type="transmembrane region" description="Helical" evidence="6">
    <location>
        <begin position="271"/>
        <end position="290"/>
    </location>
</feature>
<evidence type="ECO:0000256" key="6">
    <source>
        <dbReference type="SAM" id="Phobius"/>
    </source>
</evidence>
<name>A0A1B1U3U8_9HELI</name>
<feature type="transmembrane region" description="Helical" evidence="6">
    <location>
        <begin position="161"/>
        <end position="188"/>
    </location>
</feature>
<reference evidence="9" key="1">
    <citation type="submission" date="2016-07" db="EMBL/GenBank/DDBJ databases">
        <authorList>
            <person name="Florea S."/>
            <person name="Webb J.S."/>
            <person name="Jaromczyk J."/>
            <person name="Schardl C.L."/>
        </authorList>
    </citation>
    <scope>NUCLEOTIDE SEQUENCE [LARGE SCALE GENOMIC DNA]</scope>
    <source>
        <strain evidence="9">MIT 01-6242</strain>
    </source>
</reference>
<dbReference type="OrthoDB" id="9788453at2"/>
<proteinExistence type="predicted"/>
<feature type="transmembrane region" description="Helical" evidence="6">
    <location>
        <begin position="209"/>
        <end position="227"/>
    </location>
</feature>
<protein>
    <recommendedName>
        <fullName evidence="7">Major facilitator superfamily (MFS) profile domain-containing protein</fullName>
    </recommendedName>
</protein>
<evidence type="ECO:0000256" key="1">
    <source>
        <dbReference type="ARBA" id="ARBA00004651"/>
    </source>
</evidence>
<dbReference type="RefSeq" id="WP_066338405.1">
    <property type="nucleotide sequence ID" value="NZ_CP016503.1"/>
</dbReference>
<evidence type="ECO:0000256" key="5">
    <source>
        <dbReference type="ARBA" id="ARBA00023136"/>
    </source>
</evidence>
<evidence type="ECO:0000256" key="3">
    <source>
        <dbReference type="ARBA" id="ARBA00022692"/>
    </source>
</evidence>
<evidence type="ECO:0000313" key="9">
    <source>
        <dbReference type="Proteomes" id="UP000092884"/>
    </source>
</evidence>
<dbReference type="PANTHER" id="PTHR43124:SF3">
    <property type="entry name" value="CHLORAMPHENICOL EFFLUX PUMP RV0191"/>
    <property type="match status" value="1"/>
</dbReference>
<feature type="transmembrane region" description="Helical" evidence="6">
    <location>
        <begin position="7"/>
        <end position="31"/>
    </location>
</feature>
<feature type="transmembrane region" description="Helical" evidence="6">
    <location>
        <begin position="77"/>
        <end position="98"/>
    </location>
</feature>
<keyword evidence="4 6" id="KW-1133">Transmembrane helix</keyword>
<dbReference type="STRING" id="222136.BBW65_00710"/>
<organism evidence="8 9">
    <name type="scientific">Helicobacter enhydrae</name>
    <dbReference type="NCBI Taxonomy" id="222136"/>
    <lineage>
        <taxon>Bacteria</taxon>
        <taxon>Pseudomonadati</taxon>
        <taxon>Campylobacterota</taxon>
        <taxon>Epsilonproteobacteria</taxon>
        <taxon>Campylobacterales</taxon>
        <taxon>Helicobacteraceae</taxon>
        <taxon>Helicobacter</taxon>
    </lineage>
</organism>
<accession>A0A1B1U3U8</accession>
<dbReference type="Gene3D" id="1.20.1250.20">
    <property type="entry name" value="MFS general substrate transporter like domains"/>
    <property type="match status" value="2"/>
</dbReference>
<dbReference type="InterPro" id="IPR050189">
    <property type="entry name" value="MFS_Efflux_Transporters"/>
</dbReference>
<dbReference type="GO" id="GO:0005886">
    <property type="term" value="C:plasma membrane"/>
    <property type="evidence" value="ECO:0007669"/>
    <property type="project" value="UniProtKB-SubCell"/>
</dbReference>
<dbReference type="GO" id="GO:0022857">
    <property type="term" value="F:transmembrane transporter activity"/>
    <property type="evidence" value="ECO:0007669"/>
    <property type="project" value="InterPro"/>
</dbReference>
<dbReference type="SUPFAM" id="SSF103473">
    <property type="entry name" value="MFS general substrate transporter"/>
    <property type="match status" value="1"/>
</dbReference>
<evidence type="ECO:0000313" key="8">
    <source>
        <dbReference type="EMBL" id="ANV97426.1"/>
    </source>
</evidence>
<keyword evidence="2" id="KW-1003">Cell membrane</keyword>
<evidence type="ECO:0000256" key="4">
    <source>
        <dbReference type="ARBA" id="ARBA00022989"/>
    </source>
</evidence>
<keyword evidence="5 6" id="KW-0472">Membrane</keyword>
<feature type="transmembrane region" description="Helical" evidence="6">
    <location>
        <begin position="134"/>
        <end position="155"/>
    </location>
</feature>
<dbReference type="Proteomes" id="UP000092884">
    <property type="component" value="Chromosome"/>
</dbReference>
<keyword evidence="9" id="KW-1185">Reference proteome</keyword>
<feature type="transmembrane region" description="Helical" evidence="6">
    <location>
        <begin position="51"/>
        <end position="70"/>
    </location>
</feature>
<dbReference type="EMBL" id="CP016503">
    <property type="protein sequence ID" value="ANV97426.1"/>
    <property type="molecule type" value="Genomic_DNA"/>
</dbReference>
<feature type="domain" description="Major facilitator superfamily (MFS) profile" evidence="7">
    <location>
        <begin position="9"/>
        <end position="388"/>
    </location>
</feature>
<dbReference type="PANTHER" id="PTHR43124">
    <property type="entry name" value="PURINE EFFLUX PUMP PBUE"/>
    <property type="match status" value="1"/>
</dbReference>
<keyword evidence="3 6" id="KW-0812">Transmembrane</keyword>
<dbReference type="InterPro" id="IPR011701">
    <property type="entry name" value="MFS"/>
</dbReference>
<sequence length="391" mass="41994">MRIHPSYYTIIPLTLSAFCMGVAELCIAGVMDNMAHYFNTSLQQTGLLMTLYALGVIIGAPILTIPISTFNRKTQLLINLAIFALANSIVFFSSSFLITSIARFVAGCMHGVFFVIATLSVTQVAQEGRKSQGLAIVVAGLSFSMVSGVPLGALIGNTFGFQILFLCISFLILSVMGAVWVLMPSNLMGQQTSLKSLKNGLLSPHMWRSYLITASFCGSIFAFYTYAEAFFVQISGFDLDDIAWILLAYGFCGIAGNLIGGKLSDKLGSIYALKITFSMLALGLFLIGIFSKYPWVGVFGFCMASFWGFACVASIKILSLITAKIYTPASIESSISLNEASFNVGIAIATFIGGITLALFGVQSNSFFAGALALCGLALVWSFPKGYQERL</sequence>
<gene>
    <name evidence="8" type="ORF">BBW65_00710</name>
</gene>
<dbReference type="Pfam" id="PF07690">
    <property type="entry name" value="MFS_1"/>
    <property type="match status" value="1"/>
</dbReference>
<dbReference type="AlphaFoldDB" id="A0A1B1U3U8"/>
<feature type="transmembrane region" description="Helical" evidence="6">
    <location>
        <begin position="296"/>
        <end position="319"/>
    </location>
</feature>
<feature type="transmembrane region" description="Helical" evidence="6">
    <location>
        <begin position="366"/>
        <end position="383"/>
    </location>
</feature>
<feature type="transmembrane region" description="Helical" evidence="6">
    <location>
        <begin position="242"/>
        <end position="259"/>
    </location>
</feature>
<dbReference type="CDD" id="cd17324">
    <property type="entry name" value="MFS_NepI_like"/>
    <property type="match status" value="1"/>
</dbReference>